<feature type="region of interest" description="Disordered" evidence="1">
    <location>
        <begin position="224"/>
        <end position="258"/>
    </location>
</feature>
<feature type="signal peptide" evidence="2">
    <location>
        <begin position="1"/>
        <end position="33"/>
    </location>
</feature>
<sequence>MARTARRSRTGTVAVAGLAVALMASVAACGADAGDDREPEHRAFALEGRTLTVDSDDSALELVAADVDEVEVTRWFEGRVVVGGDPRVTWEMKDDRLKLRLKCSGIITDCSARHRIEVPRGVSVVVEDGDGSVRANGFAQSLKIRTEDGAVRVSDSSGPLEMHSDDGSVHALGVESRSVRASTTDGSVKLELGVVPDLVESRSDDGSITIGLPRKASYRVAAGSDDGSVAVSVPRDSGSSHVVKAHTEDGSVTVRNAG</sequence>
<protein>
    <submittedName>
        <fullName evidence="4">DUF4097 family beta strand repeat-containing protein</fullName>
    </submittedName>
</protein>
<dbReference type="EMBL" id="JBEXPZ010000049">
    <property type="protein sequence ID" value="MET9849171.1"/>
    <property type="molecule type" value="Genomic_DNA"/>
</dbReference>
<evidence type="ECO:0000313" key="5">
    <source>
        <dbReference type="Proteomes" id="UP001550210"/>
    </source>
</evidence>
<name>A0ABV2V5R2_9ACTN</name>
<dbReference type="RefSeq" id="WP_355401566.1">
    <property type="nucleotide sequence ID" value="NZ_JBEGHN010000059.1"/>
</dbReference>
<evidence type="ECO:0000256" key="1">
    <source>
        <dbReference type="SAM" id="MobiDB-lite"/>
    </source>
</evidence>
<evidence type="ECO:0000313" key="4">
    <source>
        <dbReference type="EMBL" id="MET9849171.1"/>
    </source>
</evidence>
<dbReference type="Proteomes" id="UP001550210">
    <property type="component" value="Unassembled WGS sequence"/>
</dbReference>
<feature type="domain" description="DUF4097" evidence="3">
    <location>
        <begin position="122"/>
        <end position="254"/>
    </location>
</feature>
<dbReference type="PROSITE" id="PS51257">
    <property type="entry name" value="PROKAR_LIPOPROTEIN"/>
    <property type="match status" value="1"/>
</dbReference>
<evidence type="ECO:0000256" key="2">
    <source>
        <dbReference type="SAM" id="SignalP"/>
    </source>
</evidence>
<proteinExistence type="predicted"/>
<comment type="caution">
    <text evidence="4">The sequence shown here is derived from an EMBL/GenBank/DDBJ whole genome shotgun (WGS) entry which is preliminary data.</text>
</comment>
<accession>A0ABV2V5R2</accession>
<dbReference type="Pfam" id="PF13349">
    <property type="entry name" value="DUF4097"/>
    <property type="match status" value="1"/>
</dbReference>
<evidence type="ECO:0000259" key="3">
    <source>
        <dbReference type="Pfam" id="PF13349"/>
    </source>
</evidence>
<feature type="chain" id="PRO_5045217520" evidence="2">
    <location>
        <begin position="34"/>
        <end position="258"/>
    </location>
</feature>
<gene>
    <name evidence="4" type="ORF">ABZZ21_32425</name>
</gene>
<keyword evidence="5" id="KW-1185">Reference proteome</keyword>
<organism evidence="4 5">
    <name type="scientific">Streptomyces ossamyceticus</name>
    <dbReference type="NCBI Taxonomy" id="249581"/>
    <lineage>
        <taxon>Bacteria</taxon>
        <taxon>Bacillati</taxon>
        <taxon>Actinomycetota</taxon>
        <taxon>Actinomycetes</taxon>
        <taxon>Kitasatosporales</taxon>
        <taxon>Streptomycetaceae</taxon>
        <taxon>Streptomyces</taxon>
    </lineage>
</organism>
<reference evidence="4 5" key="1">
    <citation type="submission" date="2024-06" db="EMBL/GenBank/DDBJ databases">
        <title>The Natural Products Discovery Center: Release of the First 8490 Sequenced Strains for Exploring Actinobacteria Biosynthetic Diversity.</title>
        <authorList>
            <person name="Kalkreuter E."/>
            <person name="Kautsar S.A."/>
            <person name="Yang D."/>
            <person name="Bader C.D."/>
            <person name="Teijaro C.N."/>
            <person name="Fluegel L."/>
            <person name="Davis C.M."/>
            <person name="Simpson J.R."/>
            <person name="Lauterbach L."/>
            <person name="Steele A.D."/>
            <person name="Gui C."/>
            <person name="Meng S."/>
            <person name="Li G."/>
            <person name="Viehrig K."/>
            <person name="Ye F."/>
            <person name="Su P."/>
            <person name="Kiefer A.F."/>
            <person name="Nichols A."/>
            <person name="Cepeda A.J."/>
            <person name="Yan W."/>
            <person name="Fan B."/>
            <person name="Jiang Y."/>
            <person name="Adhikari A."/>
            <person name="Zheng C.-J."/>
            <person name="Schuster L."/>
            <person name="Cowan T.M."/>
            <person name="Smanski M.J."/>
            <person name="Chevrette M.G."/>
            <person name="De Carvalho L.P.S."/>
            <person name="Shen B."/>
        </authorList>
    </citation>
    <scope>NUCLEOTIDE SEQUENCE [LARGE SCALE GENOMIC DNA]</scope>
    <source>
        <strain evidence="4 5">NPDC006434</strain>
    </source>
</reference>
<keyword evidence="2" id="KW-0732">Signal</keyword>
<dbReference type="InterPro" id="IPR025164">
    <property type="entry name" value="Toastrack_DUF4097"/>
</dbReference>